<dbReference type="EMBL" id="JAGSOJ010000003">
    <property type="protein sequence ID" value="MCM1991297.1"/>
    <property type="molecule type" value="Genomic_DNA"/>
</dbReference>
<feature type="domain" description="Helix-turn-helix" evidence="1">
    <location>
        <begin position="7"/>
        <end position="54"/>
    </location>
</feature>
<evidence type="ECO:0000313" key="2">
    <source>
        <dbReference type="EMBL" id="MCM1991297.1"/>
    </source>
</evidence>
<gene>
    <name evidence="2" type="ORF">KDK92_16305</name>
</gene>
<proteinExistence type="predicted"/>
<sequence length="71" mass="8285">MSSNDYLYTVDEISQILKVNKNFVYDLIKAGHIIALKLGRYKITRLELLRFLEESNGKDFSDVNDVKELVF</sequence>
<accession>A0A9J6P5C3</accession>
<name>A0A9J6P5C3_9CLOT</name>
<dbReference type="GO" id="GO:0003677">
    <property type="term" value="F:DNA binding"/>
    <property type="evidence" value="ECO:0007669"/>
    <property type="project" value="InterPro"/>
</dbReference>
<protein>
    <submittedName>
        <fullName evidence="2">Helix-turn-helix domain-containing protein</fullName>
    </submittedName>
</protein>
<organism evidence="2 3">
    <name type="scientific">Oceanirhabdus seepicola</name>
    <dbReference type="NCBI Taxonomy" id="2828781"/>
    <lineage>
        <taxon>Bacteria</taxon>
        <taxon>Bacillati</taxon>
        <taxon>Bacillota</taxon>
        <taxon>Clostridia</taxon>
        <taxon>Eubacteriales</taxon>
        <taxon>Clostridiaceae</taxon>
        <taxon>Oceanirhabdus</taxon>
    </lineage>
</organism>
<keyword evidence="3" id="KW-1185">Reference proteome</keyword>
<dbReference type="NCBIfam" id="TIGR01764">
    <property type="entry name" value="excise"/>
    <property type="match status" value="1"/>
</dbReference>
<reference evidence="2" key="1">
    <citation type="journal article" date="2021" name="mSystems">
        <title>Bacteria and Archaea Synergistically Convert Glycine Betaine to Biogenic Methane in the Formosa Cold Seep of the South China Sea.</title>
        <authorList>
            <person name="Li L."/>
            <person name="Zhang W."/>
            <person name="Zhang S."/>
            <person name="Song L."/>
            <person name="Sun Q."/>
            <person name="Zhang H."/>
            <person name="Xiang H."/>
            <person name="Dong X."/>
        </authorList>
    </citation>
    <scope>NUCLEOTIDE SEQUENCE</scope>
    <source>
        <strain evidence="2">ZWT</strain>
    </source>
</reference>
<comment type="caution">
    <text evidence="2">The sequence shown here is derived from an EMBL/GenBank/DDBJ whole genome shotgun (WGS) entry which is preliminary data.</text>
</comment>
<dbReference type="InterPro" id="IPR010093">
    <property type="entry name" value="SinI_DNA-bd"/>
</dbReference>
<dbReference type="RefSeq" id="WP_250860404.1">
    <property type="nucleotide sequence ID" value="NZ_JAGSOJ010000003.1"/>
</dbReference>
<evidence type="ECO:0000313" key="3">
    <source>
        <dbReference type="Proteomes" id="UP001056429"/>
    </source>
</evidence>
<reference evidence="2" key="2">
    <citation type="submission" date="2021-04" db="EMBL/GenBank/DDBJ databases">
        <authorList>
            <person name="Dong X."/>
        </authorList>
    </citation>
    <scope>NUCLEOTIDE SEQUENCE</scope>
    <source>
        <strain evidence="2">ZWT</strain>
    </source>
</reference>
<dbReference type="AlphaFoldDB" id="A0A9J6P5C3"/>
<dbReference type="Pfam" id="PF12728">
    <property type="entry name" value="HTH_17"/>
    <property type="match status" value="1"/>
</dbReference>
<dbReference type="Proteomes" id="UP001056429">
    <property type="component" value="Unassembled WGS sequence"/>
</dbReference>
<dbReference type="InterPro" id="IPR041657">
    <property type="entry name" value="HTH_17"/>
</dbReference>
<evidence type="ECO:0000259" key="1">
    <source>
        <dbReference type="Pfam" id="PF12728"/>
    </source>
</evidence>